<dbReference type="EMBL" id="AYSL01000055">
    <property type="protein sequence ID" value="KTF08267.1"/>
    <property type="molecule type" value="Genomic_DNA"/>
</dbReference>
<gene>
    <name evidence="1" type="ORF">MGSAQ_000237</name>
</gene>
<organism evidence="1">
    <name type="scientific">marine sediment metagenome</name>
    <dbReference type="NCBI Taxonomy" id="412755"/>
    <lineage>
        <taxon>unclassified sequences</taxon>
        <taxon>metagenomes</taxon>
        <taxon>ecological metagenomes</taxon>
    </lineage>
</organism>
<accession>A0A1B6NYZ4</accession>
<protein>
    <submittedName>
        <fullName evidence="1">Uncharacterized protein</fullName>
    </submittedName>
</protein>
<sequence>MPAQGAGIRVVRSRKDQAPLRVLATSAAKSSSFFSMPSPTITRA</sequence>
<evidence type="ECO:0000313" key="1">
    <source>
        <dbReference type="EMBL" id="KTF08267.1"/>
    </source>
</evidence>
<reference evidence="1" key="1">
    <citation type="submission" date="2013-11" db="EMBL/GenBank/DDBJ databases">
        <title>Microbial diversity, functional groups and degradation webs in Northern and Southern Mediterranean and Red Sea marine crude oil polluted sites.</title>
        <authorList>
            <person name="Daffonchio D."/>
            <person name="Mapelli F."/>
            <person name="Ferrer M."/>
            <person name="Richter M."/>
            <person name="Cherif A."/>
            <person name="Malkawi H.I."/>
            <person name="Yakimov M.M."/>
            <person name="Abdel-Fattah Y.R."/>
            <person name="Blaghen M."/>
            <person name="Golyshin P.N."/>
            <person name="Kalogerakis N."/>
            <person name="Boon N."/>
            <person name="Magagnini M."/>
            <person name="Fava F."/>
        </authorList>
    </citation>
    <scope>NUCLEOTIDE SEQUENCE</scope>
</reference>
<comment type="caution">
    <text evidence="1">The sequence shown here is derived from an EMBL/GenBank/DDBJ whole genome shotgun (WGS) entry which is preliminary data.</text>
</comment>
<proteinExistence type="predicted"/>
<name>A0A1B6NYZ4_9ZZZZ</name>
<dbReference type="AlphaFoldDB" id="A0A1B6NYZ4"/>